<evidence type="ECO:0000313" key="1">
    <source>
        <dbReference type="EMBL" id="NME49909.1"/>
    </source>
</evidence>
<evidence type="ECO:0000313" key="2">
    <source>
        <dbReference type="Proteomes" id="UP000588071"/>
    </source>
</evidence>
<dbReference type="RefSeq" id="WP_168931073.1">
    <property type="nucleotide sequence ID" value="NZ_JAKUDR010000004.1"/>
</dbReference>
<reference evidence="1 2" key="1">
    <citation type="submission" date="2020-04" db="EMBL/GenBank/DDBJ databases">
        <authorList>
            <person name="Hitch T.C.A."/>
            <person name="Wylensek D."/>
            <person name="Clavel T."/>
        </authorList>
    </citation>
    <scope>NUCLEOTIDE SEQUENCE [LARGE SCALE GENOMIC DNA]</scope>
    <source>
        <strain evidence="1 2">WCA-380-WT-3C</strain>
    </source>
</reference>
<dbReference type="EMBL" id="JABAFV010000009">
    <property type="protein sequence ID" value="NME49909.1"/>
    <property type="molecule type" value="Genomic_DNA"/>
</dbReference>
<sequence length="59" mass="7100">MDKKIEILNLEKEKEKEAALKYLQETIDANYLEMKKGNYYTLDELEQALFYDTPHNTRD</sequence>
<dbReference type="Proteomes" id="UP000588071">
    <property type="component" value="Unassembled WGS sequence"/>
</dbReference>
<organism evidence="1 2">
    <name type="scientific">Enterococcus cecorum</name>
    <dbReference type="NCBI Taxonomy" id="44008"/>
    <lineage>
        <taxon>Bacteria</taxon>
        <taxon>Bacillati</taxon>
        <taxon>Bacillota</taxon>
        <taxon>Bacilli</taxon>
        <taxon>Lactobacillales</taxon>
        <taxon>Enterococcaceae</taxon>
        <taxon>Enterococcus</taxon>
    </lineage>
</organism>
<name>A0A7X9NMH3_9ENTE</name>
<gene>
    <name evidence="1" type="ORF">HF857_06610</name>
</gene>
<comment type="caution">
    <text evidence="1">The sequence shown here is derived from an EMBL/GenBank/DDBJ whole genome shotgun (WGS) entry which is preliminary data.</text>
</comment>
<accession>A0A7X9NMH3</accession>
<dbReference type="AlphaFoldDB" id="A0A7X9NMH3"/>
<proteinExistence type="predicted"/>
<protein>
    <submittedName>
        <fullName evidence="1">Uncharacterized protein</fullName>
    </submittedName>
</protein>